<dbReference type="Gene3D" id="3.40.30.10">
    <property type="entry name" value="Glutaredoxin"/>
    <property type="match status" value="1"/>
</dbReference>
<name>A0A4S5BTZ4_9BURK</name>
<comment type="caution">
    <text evidence="2">The sequence shown here is derived from an EMBL/GenBank/DDBJ whole genome shotgun (WGS) entry which is preliminary data.</text>
</comment>
<protein>
    <submittedName>
        <fullName evidence="2">Thioredoxin family protein</fullName>
    </submittedName>
</protein>
<organism evidence="2 3">
    <name type="scientific">Lampropedia aestuarii</name>
    <dbReference type="NCBI Taxonomy" id="2562762"/>
    <lineage>
        <taxon>Bacteria</taxon>
        <taxon>Pseudomonadati</taxon>
        <taxon>Pseudomonadota</taxon>
        <taxon>Betaproteobacteria</taxon>
        <taxon>Burkholderiales</taxon>
        <taxon>Comamonadaceae</taxon>
        <taxon>Lampropedia</taxon>
    </lineage>
</organism>
<dbReference type="OrthoDB" id="8521206at2"/>
<feature type="domain" description="Thioredoxin" evidence="1">
    <location>
        <begin position="9"/>
        <end position="71"/>
    </location>
</feature>
<dbReference type="Pfam" id="PF00085">
    <property type="entry name" value="Thioredoxin"/>
    <property type="match status" value="1"/>
</dbReference>
<dbReference type="InterPro" id="IPR013766">
    <property type="entry name" value="Thioredoxin_domain"/>
</dbReference>
<gene>
    <name evidence="2" type="ORF">E8K88_00195</name>
</gene>
<dbReference type="CDD" id="cd02947">
    <property type="entry name" value="TRX_family"/>
    <property type="match status" value="1"/>
</dbReference>
<dbReference type="SUPFAM" id="SSF52833">
    <property type="entry name" value="Thioredoxin-like"/>
    <property type="match status" value="1"/>
</dbReference>
<evidence type="ECO:0000313" key="3">
    <source>
        <dbReference type="Proteomes" id="UP000306236"/>
    </source>
</evidence>
<evidence type="ECO:0000259" key="1">
    <source>
        <dbReference type="Pfam" id="PF00085"/>
    </source>
</evidence>
<dbReference type="InterPro" id="IPR036249">
    <property type="entry name" value="Thioredoxin-like_sf"/>
</dbReference>
<dbReference type="AlphaFoldDB" id="A0A4S5BTZ4"/>
<reference evidence="2 3" key="1">
    <citation type="submission" date="2019-04" db="EMBL/GenBank/DDBJ databases">
        <title>Lampropedia sp YIM MLB12 draf genome.</title>
        <authorList>
            <person name="Wang Y.-X."/>
        </authorList>
    </citation>
    <scope>NUCLEOTIDE SEQUENCE [LARGE SCALE GENOMIC DNA]</scope>
    <source>
        <strain evidence="2 3">YIM MLB12</strain>
    </source>
</reference>
<evidence type="ECO:0000313" key="2">
    <source>
        <dbReference type="EMBL" id="THJ36367.1"/>
    </source>
</evidence>
<dbReference type="Proteomes" id="UP000306236">
    <property type="component" value="Unassembled WGS sequence"/>
</dbReference>
<accession>A0A4S5BTZ4</accession>
<sequence length="123" mass="13211">MTEAAPALRLIGLCAAWCGVCRQFQPAFAQVQSSYAEQAPGFEAHWVDVEEPAISDALGEVDIETFPTVAIGYGNTLVFWGEILPSEAVLRQLIARLDAQPSAAAQAPALQAAWRALCAQIWP</sequence>
<dbReference type="RefSeq" id="WP_136404626.1">
    <property type="nucleotide sequence ID" value="NZ_JARXRQ010000004.1"/>
</dbReference>
<dbReference type="EMBL" id="SSWX01000001">
    <property type="protein sequence ID" value="THJ36367.1"/>
    <property type="molecule type" value="Genomic_DNA"/>
</dbReference>
<keyword evidence="3" id="KW-1185">Reference proteome</keyword>
<proteinExistence type="predicted"/>